<dbReference type="STRING" id="1447883.A0A2B7XQB6"/>
<evidence type="ECO:0000256" key="2">
    <source>
        <dbReference type="ARBA" id="ARBA00023242"/>
    </source>
</evidence>
<feature type="coiled-coil region" evidence="3">
    <location>
        <begin position="121"/>
        <end position="176"/>
    </location>
</feature>
<feature type="region of interest" description="Disordered" evidence="4">
    <location>
        <begin position="23"/>
        <end position="42"/>
    </location>
</feature>
<dbReference type="Pfam" id="PF00170">
    <property type="entry name" value="bZIP_1"/>
    <property type="match status" value="1"/>
</dbReference>
<dbReference type="Gene3D" id="1.20.5.170">
    <property type="match status" value="1"/>
</dbReference>
<dbReference type="SMART" id="SM00338">
    <property type="entry name" value="BRLZ"/>
    <property type="match status" value="1"/>
</dbReference>
<gene>
    <name evidence="6" type="ORF">AJ80_06102</name>
</gene>
<evidence type="ECO:0000256" key="1">
    <source>
        <dbReference type="ARBA" id="ARBA00004123"/>
    </source>
</evidence>
<dbReference type="PANTHER" id="PTHR40621:SF6">
    <property type="entry name" value="AP-1-LIKE TRANSCRIPTION FACTOR YAP1-RELATED"/>
    <property type="match status" value="1"/>
</dbReference>
<dbReference type="AlphaFoldDB" id="A0A2B7XQB6"/>
<evidence type="ECO:0000313" key="7">
    <source>
        <dbReference type="Proteomes" id="UP000224634"/>
    </source>
</evidence>
<dbReference type="CDD" id="cd14688">
    <property type="entry name" value="bZIP_YAP"/>
    <property type="match status" value="1"/>
</dbReference>
<dbReference type="GO" id="GO:0090575">
    <property type="term" value="C:RNA polymerase II transcription regulator complex"/>
    <property type="evidence" value="ECO:0007669"/>
    <property type="project" value="TreeGrafter"/>
</dbReference>
<dbReference type="InterPro" id="IPR050936">
    <property type="entry name" value="AP-1-like"/>
</dbReference>
<evidence type="ECO:0000256" key="3">
    <source>
        <dbReference type="SAM" id="Coils"/>
    </source>
</evidence>
<protein>
    <recommendedName>
        <fullName evidence="5">BZIP domain-containing protein</fullName>
    </recommendedName>
</protein>
<proteinExistence type="predicted"/>
<comment type="subcellular location">
    <subcellularLocation>
        <location evidence="1">Nucleus</location>
    </subcellularLocation>
</comment>
<keyword evidence="3" id="KW-0175">Coiled coil</keyword>
<keyword evidence="7" id="KW-1185">Reference proteome</keyword>
<dbReference type="PROSITE" id="PS50217">
    <property type="entry name" value="BZIP"/>
    <property type="match status" value="1"/>
</dbReference>
<comment type="caution">
    <text evidence="6">The sequence shown here is derived from an EMBL/GenBank/DDBJ whole genome shotgun (WGS) entry which is preliminary data.</text>
</comment>
<keyword evidence="2" id="KW-0539">Nucleus</keyword>
<sequence length="227" mass="26177">MDYRFMSSPSQSPDMLSLYSYSIGQSTDNTSDSSGPGSPDMNQMIYGNISPAYDMLSFDNSARSDFASTAGKIPVEYLGSSTLDDMDRRRRKPTTPKDKETTTNMHLRRRAQNRASQRAFRERKERHVKGLENQLQDLHEKHQDLRQSYTRQADQVQRLNERIQNLTTELDVLRTSSEVSFTDMLAPNKFDLVPYQNMSYTGPEYYFDKDAMKMNANATLSFRDDTL</sequence>
<feature type="domain" description="BZIP" evidence="5">
    <location>
        <begin position="108"/>
        <end position="166"/>
    </location>
</feature>
<feature type="compositionally biased region" description="Polar residues" evidence="4">
    <location>
        <begin position="23"/>
        <end position="36"/>
    </location>
</feature>
<dbReference type="GO" id="GO:0000976">
    <property type="term" value="F:transcription cis-regulatory region binding"/>
    <property type="evidence" value="ECO:0007669"/>
    <property type="project" value="InterPro"/>
</dbReference>
<dbReference type="PROSITE" id="PS00036">
    <property type="entry name" value="BZIP_BASIC"/>
    <property type="match status" value="1"/>
</dbReference>
<dbReference type="PANTHER" id="PTHR40621">
    <property type="entry name" value="TRANSCRIPTION FACTOR KAPC-RELATED"/>
    <property type="match status" value="1"/>
</dbReference>
<reference evidence="6 7" key="1">
    <citation type="submission" date="2017-10" db="EMBL/GenBank/DDBJ databases">
        <title>Comparative genomics in systemic dimorphic fungi from Ajellomycetaceae.</title>
        <authorList>
            <person name="Munoz J.F."/>
            <person name="Mcewen J.G."/>
            <person name="Clay O.K."/>
            <person name="Cuomo C.A."/>
        </authorList>
    </citation>
    <scope>NUCLEOTIDE SEQUENCE [LARGE SCALE GENOMIC DNA]</scope>
    <source>
        <strain evidence="6 7">UAMH7299</strain>
    </source>
</reference>
<dbReference type="InterPro" id="IPR004827">
    <property type="entry name" value="bZIP"/>
</dbReference>
<dbReference type="GO" id="GO:0001228">
    <property type="term" value="F:DNA-binding transcription activator activity, RNA polymerase II-specific"/>
    <property type="evidence" value="ECO:0007669"/>
    <property type="project" value="TreeGrafter"/>
</dbReference>
<dbReference type="EMBL" id="PDNA01000098">
    <property type="protein sequence ID" value="PGH13964.1"/>
    <property type="molecule type" value="Genomic_DNA"/>
</dbReference>
<evidence type="ECO:0000259" key="5">
    <source>
        <dbReference type="PROSITE" id="PS50217"/>
    </source>
</evidence>
<evidence type="ECO:0000313" key="6">
    <source>
        <dbReference type="EMBL" id="PGH13964.1"/>
    </source>
</evidence>
<dbReference type="Proteomes" id="UP000224634">
    <property type="component" value="Unassembled WGS sequence"/>
</dbReference>
<evidence type="ECO:0000256" key="4">
    <source>
        <dbReference type="SAM" id="MobiDB-lite"/>
    </source>
</evidence>
<organism evidence="6 7">
    <name type="scientific">Polytolypa hystricis (strain UAMH7299)</name>
    <dbReference type="NCBI Taxonomy" id="1447883"/>
    <lineage>
        <taxon>Eukaryota</taxon>
        <taxon>Fungi</taxon>
        <taxon>Dikarya</taxon>
        <taxon>Ascomycota</taxon>
        <taxon>Pezizomycotina</taxon>
        <taxon>Eurotiomycetes</taxon>
        <taxon>Eurotiomycetidae</taxon>
        <taxon>Onygenales</taxon>
        <taxon>Onygenales incertae sedis</taxon>
        <taxon>Polytolypa</taxon>
    </lineage>
</organism>
<name>A0A2B7XQB6_POLH7</name>
<dbReference type="OrthoDB" id="2593073at2759"/>
<feature type="region of interest" description="Disordered" evidence="4">
    <location>
        <begin position="81"/>
        <end position="103"/>
    </location>
</feature>
<dbReference type="SUPFAM" id="SSF57959">
    <property type="entry name" value="Leucine zipper domain"/>
    <property type="match status" value="1"/>
</dbReference>
<accession>A0A2B7XQB6</accession>
<dbReference type="InterPro" id="IPR046347">
    <property type="entry name" value="bZIP_sf"/>
</dbReference>